<reference evidence="4" key="2">
    <citation type="submission" date="2025-08" db="UniProtKB">
        <authorList>
            <consortium name="Ensembl"/>
        </authorList>
    </citation>
    <scope>IDENTIFICATION</scope>
    <source>
        <strain evidence="4">Isolate ISIS603380</strain>
    </source>
</reference>
<keyword evidence="5" id="KW-1185">Reference proteome</keyword>
<dbReference type="Proteomes" id="UP000007646">
    <property type="component" value="Unassembled WGS sequence"/>
</dbReference>
<name>G3U3W5_LOXAF</name>
<dbReference type="Ensembl" id="ENSLAFT00000036918.1">
    <property type="protein sequence ID" value="ENSLAFP00000022523.1"/>
    <property type="gene ID" value="ENSLAFG00000032068.1"/>
</dbReference>
<evidence type="ECO:0000313" key="5">
    <source>
        <dbReference type="Proteomes" id="UP000007646"/>
    </source>
</evidence>
<evidence type="ECO:0000256" key="1">
    <source>
        <dbReference type="ARBA" id="ARBA00022729"/>
    </source>
</evidence>
<proteinExistence type="predicted"/>
<sequence>ILINYKVVELFPNGCRVLITCNTTQMPRPITYHLWDSQGTTVAEKVVNTSDPASFTINITLESSSELLSYSCHVDITSSQMATSDRLQIDRRLCTRKPRSGLQAKFTLVYTKSGPMVEVICQASSGSPSITYSLVQKNGSIHSKQIQSHGQPAKFFFPLARMATCLQCQAENGISILSSTFMMIPSGE</sequence>
<dbReference type="AlphaFoldDB" id="G3U3W5"/>
<evidence type="ECO:0000259" key="3">
    <source>
        <dbReference type="Pfam" id="PF17736"/>
    </source>
</evidence>
<feature type="domain" description="IL-40-like Ig" evidence="3">
    <location>
        <begin position="3"/>
        <end position="89"/>
    </location>
</feature>
<reference evidence="4" key="3">
    <citation type="submission" date="2025-09" db="UniProtKB">
        <authorList>
            <consortium name="Ensembl"/>
        </authorList>
    </citation>
    <scope>IDENTIFICATION</scope>
    <source>
        <strain evidence="4">Isolate ISIS603380</strain>
    </source>
</reference>
<dbReference type="InterPro" id="IPR040878">
    <property type="entry name" value="IL-40-like_Ig"/>
</dbReference>
<protein>
    <recommendedName>
        <fullName evidence="3">IL-40-like Ig domain-containing protein</fullName>
    </recommendedName>
</protein>
<dbReference type="eggNOG" id="ENOG502SPUE">
    <property type="taxonomic scope" value="Eukaryota"/>
</dbReference>
<dbReference type="OMA" id="AEMSCWA"/>
<keyword evidence="2" id="KW-0325">Glycoprotein</keyword>
<dbReference type="HOGENOM" id="CLU_096525_0_0_1"/>
<dbReference type="InParanoid" id="G3U3W5"/>
<organism evidence="4 5">
    <name type="scientific">Loxodonta africana</name>
    <name type="common">African elephant</name>
    <dbReference type="NCBI Taxonomy" id="9785"/>
    <lineage>
        <taxon>Eukaryota</taxon>
        <taxon>Metazoa</taxon>
        <taxon>Chordata</taxon>
        <taxon>Craniata</taxon>
        <taxon>Vertebrata</taxon>
        <taxon>Euteleostomi</taxon>
        <taxon>Mammalia</taxon>
        <taxon>Eutheria</taxon>
        <taxon>Afrotheria</taxon>
        <taxon>Proboscidea</taxon>
        <taxon>Elephantidae</taxon>
        <taxon>Loxodonta</taxon>
    </lineage>
</organism>
<evidence type="ECO:0000256" key="2">
    <source>
        <dbReference type="ARBA" id="ARBA00023180"/>
    </source>
</evidence>
<accession>G3U3W5</accession>
<dbReference type="GeneTree" id="ENSGT01050000244808"/>
<dbReference type="FunCoup" id="G3U3W5">
    <property type="interactions" value="20"/>
</dbReference>
<dbReference type="Pfam" id="PF17736">
    <property type="entry name" value="Ig_C17orf99"/>
    <property type="match status" value="2"/>
</dbReference>
<evidence type="ECO:0000313" key="4">
    <source>
        <dbReference type="Ensembl" id="ENSLAFP00000022523.1"/>
    </source>
</evidence>
<reference evidence="4 5" key="1">
    <citation type="submission" date="2009-06" db="EMBL/GenBank/DDBJ databases">
        <title>The Genome Sequence of Loxodonta africana (African elephant).</title>
        <authorList>
            <person name="Di Palma F."/>
            <person name="Heiman D."/>
            <person name="Young S."/>
            <person name="Johnson J."/>
            <person name="Lander E.S."/>
            <person name="Lindblad-Toh K."/>
        </authorList>
    </citation>
    <scope>NUCLEOTIDE SEQUENCE [LARGE SCALE GENOMIC DNA]</scope>
    <source>
        <strain evidence="4 5">Isolate ISIS603380</strain>
    </source>
</reference>
<keyword evidence="1" id="KW-0732">Signal</keyword>
<feature type="domain" description="IL-40-like Ig" evidence="3">
    <location>
        <begin position="101"/>
        <end position="184"/>
    </location>
</feature>